<organism evidence="1 2">
    <name type="scientific">Pyricularia grisea</name>
    <name type="common">Crabgrass-specific blast fungus</name>
    <name type="synonym">Magnaporthe grisea</name>
    <dbReference type="NCBI Taxonomy" id="148305"/>
    <lineage>
        <taxon>Eukaryota</taxon>
        <taxon>Fungi</taxon>
        <taxon>Dikarya</taxon>
        <taxon>Ascomycota</taxon>
        <taxon>Pezizomycotina</taxon>
        <taxon>Sordariomycetes</taxon>
        <taxon>Sordariomycetidae</taxon>
        <taxon>Magnaporthales</taxon>
        <taxon>Pyriculariaceae</taxon>
        <taxon>Pyricularia</taxon>
    </lineage>
</organism>
<gene>
    <name evidence="2" type="ORF">PgNI_03965</name>
</gene>
<proteinExistence type="predicted"/>
<keyword evidence="1" id="KW-1185">Reference proteome</keyword>
<dbReference type="AlphaFoldDB" id="A0A6P8BB69"/>
<reference evidence="2" key="1">
    <citation type="journal article" date="2019" name="Mol. Biol. Evol.">
        <title>Blast fungal genomes show frequent chromosomal changes, gene gains and losses, and effector gene turnover.</title>
        <authorList>
            <person name="Gomez Luciano L.B."/>
            <person name="Jason Tsai I."/>
            <person name="Chuma I."/>
            <person name="Tosa Y."/>
            <person name="Chen Y.H."/>
            <person name="Li J.Y."/>
            <person name="Li M.Y."/>
            <person name="Jade Lu M.Y."/>
            <person name="Nakayashiki H."/>
            <person name="Li W.H."/>
        </authorList>
    </citation>
    <scope>NUCLEOTIDE SEQUENCE</scope>
    <source>
        <strain evidence="2">NI907</strain>
    </source>
</reference>
<sequence>MDHQAKASLSRGQAPSLIRNRRVVAVAASAAAVGMVIKLRADAIKKNEMAQKNSAVPNFYVSVERSGGGI</sequence>
<dbReference type="KEGG" id="pgri:PgNI_03965"/>
<evidence type="ECO:0000313" key="2">
    <source>
        <dbReference type="RefSeq" id="XP_030984432.1"/>
    </source>
</evidence>
<protein>
    <submittedName>
        <fullName evidence="2">Uncharacterized protein</fullName>
    </submittedName>
</protein>
<dbReference type="RefSeq" id="XP_030984432.1">
    <property type="nucleotide sequence ID" value="XM_031124017.1"/>
</dbReference>
<reference evidence="2" key="3">
    <citation type="submission" date="2025-08" db="UniProtKB">
        <authorList>
            <consortium name="RefSeq"/>
        </authorList>
    </citation>
    <scope>IDENTIFICATION</scope>
    <source>
        <strain evidence="2">NI907</strain>
    </source>
</reference>
<reference evidence="2" key="2">
    <citation type="submission" date="2019-10" db="EMBL/GenBank/DDBJ databases">
        <authorList>
            <consortium name="NCBI Genome Project"/>
        </authorList>
    </citation>
    <scope>NUCLEOTIDE SEQUENCE</scope>
    <source>
        <strain evidence="2">NI907</strain>
    </source>
</reference>
<evidence type="ECO:0000313" key="1">
    <source>
        <dbReference type="Proteomes" id="UP000515153"/>
    </source>
</evidence>
<dbReference type="GeneID" id="41958926"/>
<name>A0A6P8BB69_PYRGI</name>
<accession>A0A6P8BB69</accession>
<dbReference type="OrthoDB" id="5210410at2759"/>
<dbReference type="Proteomes" id="UP000515153">
    <property type="component" value="Unplaced"/>
</dbReference>